<evidence type="ECO:0000313" key="2">
    <source>
        <dbReference type="Proteomes" id="UP001303046"/>
    </source>
</evidence>
<dbReference type="EMBL" id="JAVFWL010000006">
    <property type="protein sequence ID" value="KAK6760370.1"/>
    <property type="molecule type" value="Genomic_DNA"/>
</dbReference>
<keyword evidence="2" id="KW-1185">Reference proteome</keyword>
<comment type="caution">
    <text evidence="1">The sequence shown here is derived from an EMBL/GenBank/DDBJ whole genome shotgun (WGS) entry which is preliminary data.</text>
</comment>
<proteinExistence type="predicted"/>
<protein>
    <submittedName>
        <fullName evidence="1">Uncharacterized protein</fullName>
    </submittedName>
</protein>
<organism evidence="1 2">
    <name type="scientific">Necator americanus</name>
    <name type="common">Human hookworm</name>
    <dbReference type="NCBI Taxonomy" id="51031"/>
    <lineage>
        <taxon>Eukaryota</taxon>
        <taxon>Metazoa</taxon>
        <taxon>Ecdysozoa</taxon>
        <taxon>Nematoda</taxon>
        <taxon>Chromadorea</taxon>
        <taxon>Rhabditida</taxon>
        <taxon>Rhabditina</taxon>
        <taxon>Rhabditomorpha</taxon>
        <taxon>Strongyloidea</taxon>
        <taxon>Ancylostomatidae</taxon>
        <taxon>Bunostominae</taxon>
        <taxon>Necator</taxon>
    </lineage>
</organism>
<evidence type="ECO:0000313" key="1">
    <source>
        <dbReference type="EMBL" id="KAK6760370.1"/>
    </source>
</evidence>
<accession>A0ABR1ECF8</accession>
<name>A0ABR1ECF8_NECAM</name>
<reference evidence="1 2" key="1">
    <citation type="submission" date="2023-08" db="EMBL/GenBank/DDBJ databases">
        <title>A Necator americanus chromosomal reference genome.</title>
        <authorList>
            <person name="Ilik V."/>
            <person name="Petrzelkova K.J."/>
            <person name="Pardy F."/>
            <person name="Fuh T."/>
            <person name="Niatou-Singa F.S."/>
            <person name="Gouil Q."/>
            <person name="Baker L."/>
            <person name="Ritchie M.E."/>
            <person name="Jex A.R."/>
            <person name="Gazzola D."/>
            <person name="Li H."/>
            <person name="Toshio Fujiwara R."/>
            <person name="Zhan B."/>
            <person name="Aroian R.V."/>
            <person name="Pafco B."/>
            <person name="Schwarz E.M."/>
        </authorList>
    </citation>
    <scope>NUCLEOTIDE SEQUENCE [LARGE SCALE GENOMIC DNA]</scope>
    <source>
        <strain evidence="1 2">Aroian</strain>
        <tissue evidence="1">Whole animal</tissue>
    </source>
</reference>
<sequence>MGLEQQSDVFGKWFYAMEQTSSNGSPLIDLCEPTNLIIAHTACISSLFKRTHRRRQLMWQGTTPLTTEGQRKRKEPNLNLQLDYVLTKNILLSEIQKSRVDSLQPGEAFENEIASSAEM</sequence>
<gene>
    <name evidence="1" type="primary">Necator_chrX.g21893</name>
    <name evidence="1" type="ORF">RB195_021732</name>
</gene>
<dbReference type="Proteomes" id="UP001303046">
    <property type="component" value="Unassembled WGS sequence"/>
</dbReference>